<reference evidence="3" key="1">
    <citation type="submission" date="2016-11" db="EMBL/GenBank/DDBJ databases">
        <authorList>
            <person name="Varghese N."/>
            <person name="Submissions S."/>
        </authorList>
    </citation>
    <scope>NUCLEOTIDE SEQUENCE [LARGE SCALE GENOMIC DNA]</scope>
    <source>
        <strain evidence="3">DSM 1811</strain>
    </source>
</reference>
<accession>A0A1M7M813</accession>
<keyword evidence="1" id="KW-0812">Transmembrane</keyword>
<name>A0A1M7M813_9FLAO</name>
<feature type="transmembrane region" description="Helical" evidence="1">
    <location>
        <begin position="143"/>
        <end position="163"/>
    </location>
</feature>
<dbReference type="STRING" id="29534.SAMN05444366_4400"/>
<keyword evidence="1" id="KW-1133">Transmembrane helix</keyword>
<protein>
    <submittedName>
        <fullName evidence="2">Uncharacterized protein</fullName>
    </submittedName>
</protein>
<evidence type="ECO:0000313" key="2">
    <source>
        <dbReference type="EMBL" id="SHM86809.1"/>
    </source>
</evidence>
<gene>
    <name evidence="2" type="ORF">SAMN05444366_4400</name>
</gene>
<proteinExistence type="predicted"/>
<dbReference type="Proteomes" id="UP000184121">
    <property type="component" value="Unassembled WGS sequence"/>
</dbReference>
<sequence>MNYKNYSNEDLIEAYNTMLDYSGKASNEILLEIDKRGGLDVFLSNIEFNKSNKEEINRISQEVYNLSKDFNDLEFIKGLIKSETLEHNELDKLVTLKFEQNQAFLKNRKIDQKTIFGSLVGMIIGIIISLIFYILVTSLLGKFVFYPIIGVYFICYQAIKLITKQTRDNILVFLSSFAGTILTMVILFLFSR</sequence>
<dbReference type="EMBL" id="FRBY01000007">
    <property type="protein sequence ID" value="SHM86809.1"/>
    <property type="molecule type" value="Genomic_DNA"/>
</dbReference>
<dbReference type="OrthoDB" id="1271572at2"/>
<feature type="transmembrane region" description="Helical" evidence="1">
    <location>
        <begin position="170"/>
        <end position="190"/>
    </location>
</feature>
<dbReference type="AlphaFoldDB" id="A0A1M7M813"/>
<keyword evidence="1" id="KW-0472">Membrane</keyword>
<evidence type="ECO:0000256" key="1">
    <source>
        <dbReference type="SAM" id="Phobius"/>
    </source>
</evidence>
<organism evidence="2 3">
    <name type="scientific">Flavobacterium saccharophilum</name>
    <dbReference type="NCBI Taxonomy" id="29534"/>
    <lineage>
        <taxon>Bacteria</taxon>
        <taxon>Pseudomonadati</taxon>
        <taxon>Bacteroidota</taxon>
        <taxon>Flavobacteriia</taxon>
        <taxon>Flavobacteriales</taxon>
        <taxon>Flavobacteriaceae</taxon>
        <taxon>Flavobacterium</taxon>
    </lineage>
</organism>
<evidence type="ECO:0000313" key="3">
    <source>
        <dbReference type="Proteomes" id="UP000184121"/>
    </source>
</evidence>
<feature type="transmembrane region" description="Helical" evidence="1">
    <location>
        <begin position="115"/>
        <end position="137"/>
    </location>
</feature>
<dbReference type="RefSeq" id="WP_072975841.1">
    <property type="nucleotide sequence ID" value="NZ_FRBY01000007.1"/>
</dbReference>
<keyword evidence="3" id="KW-1185">Reference proteome</keyword>